<dbReference type="AlphaFoldDB" id="A0A432WX67"/>
<accession>A0A432WX67</accession>
<keyword evidence="4" id="KW-0720">Serine protease</keyword>
<dbReference type="RefSeq" id="WP_126805597.1">
    <property type="nucleotide sequence ID" value="NZ_PIPP01000001.1"/>
</dbReference>
<dbReference type="PANTHER" id="PTHR20842">
    <property type="entry name" value="PROTEASE S51 ALPHA-ASPARTYL DIPEPTIDASE"/>
    <property type="match status" value="1"/>
</dbReference>
<dbReference type="EMBL" id="PIPP01000001">
    <property type="protein sequence ID" value="RUO38374.1"/>
    <property type="molecule type" value="Genomic_DNA"/>
</dbReference>
<evidence type="ECO:0000256" key="3">
    <source>
        <dbReference type="ARBA" id="ARBA00022801"/>
    </source>
</evidence>
<dbReference type="Gene3D" id="3.40.50.880">
    <property type="match status" value="1"/>
</dbReference>
<dbReference type="NCBIfam" id="NF003642">
    <property type="entry name" value="PRK05282.1"/>
    <property type="match status" value="1"/>
</dbReference>
<dbReference type="InterPro" id="IPR005320">
    <property type="entry name" value="Peptidase_S51"/>
</dbReference>
<evidence type="ECO:0000256" key="2">
    <source>
        <dbReference type="ARBA" id="ARBA00022670"/>
    </source>
</evidence>
<evidence type="ECO:0000256" key="1">
    <source>
        <dbReference type="ARBA" id="ARBA00006534"/>
    </source>
</evidence>
<dbReference type="CDD" id="cd03146">
    <property type="entry name" value="GAT1_Peptidase_E"/>
    <property type="match status" value="1"/>
</dbReference>
<evidence type="ECO:0000313" key="6">
    <source>
        <dbReference type="Proteomes" id="UP000286934"/>
    </source>
</evidence>
<dbReference type="OrthoDB" id="3373764at2"/>
<keyword evidence="2" id="KW-0645">Protease</keyword>
<name>A0A432WX67_9GAMM</name>
<dbReference type="InterPro" id="IPR029062">
    <property type="entry name" value="Class_I_gatase-like"/>
</dbReference>
<comment type="similarity">
    <text evidence="1">Belongs to the peptidase S51 family.</text>
</comment>
<comment type="caution">
    <text evidence="5">The sequence shown here is derived from an EMBL/GenBank/DDBJ whole genome shotgun (WGS) entry which is preliminary data.</text>
</comment>
<keyword evidence="6" id="KW-1185">Reference proteome</keyword>
<gene>
    <name evidence="5" type="ORF">CWE13_01660</name>
</gene>
<dbReference type="GO" id="GO:0008236">
    <property type="term" value="F:serine-type peptidase activity"/>
    <property type="evidence" value="ECO:0007669"/>
    <property type="project" value="UniProtKB-KW"/>
</dbReference>
<organism evidence="5 6">
    <name type="scientific">Aliidiomarina shirensis</name>
    <dbReference type="NCBI Taxonomy" id="1048642"/>
    <lineage>
        <taxon>Bacteria</taxon>
        <taxon>Pseudomonadati</taxon>
        <taxon>Pseudomonadota</taxon>
        <taxon>Gammaproteobacteria</taxon>
        <taxon>Alteromonadales</taxon>
        <taxon>Idiomarinaceae</taxon>
        <taxon>Aliidiomarina</taxon>
    </lineage>
</organism>
<evidence type="ECO:0000256" key="4">
    <source>
        <dbReference type="ARBA" id="ARBA00022825"/>
    </source>
</evidence>
<dbReference type="SUPFAM" id="SSF52317">
    <property type="entry name" value="Class I glutamine amidotransferase-like"/>
    <property type="match status" value="1"/>
</dbReference>
<reference evidence="6" key="1">
    <citation type="journal article" date="2018" name="Front. Microbiol.">
        <title>Genome-Based Analysis Reveals the Taxonomy and Diversity of the Family Idiomarinaceae.</title>
        <authorList>
            <person name="Liu Y."/>
            <person name="Lai Q."/>
            <person name="Shao Z."/>
        </authorList>
    </citation>
    <scope>NUCLEOTIDE SEQUENCE [LARGE SCALE GENOMIC DNA]</scope>
    <source>
        <strain evidence="6">AIS</strain>
    </source>
</reference>
<dbReference type="Proteomes" id="UP000286934">
    <property type="component" value="Unassembled WGS sequence"/>
</dbReference>
<dbReference type="PANTHER" id="PTHR20842:SF0">
    <property type="entry name" value="ALPHA-ASPARTYL DIPEPTIDASE"/>
    <property type="match status" value="1"/>
</dbReference>
<evidence type="ECO:0000313" key="5">
    <source>
        <dbReference type="EMBL" id="RUO38374.1"/>
    </source>
</evidence>
<protein>
    <submittedName>
        <fullName evidence="5">Dipeptidase PepE</fullName>
    </submittedName>
</protein>
<keyword evidence="3" id="KW-0378">Hydrolase</keyword>
<proteinExistence type="inferred from homology"/>
<sequence length="232" mass="24995">MRNLLLMSSSKAGDSGYLEHGKPWLTEHFRDKEVIFIPYAGVTMSHSDYTQKVSAALADTGIKVRGIEAFADAKAAIKNAEGIAVGGGNTFVLLDLLYKKGLIDPIKRKITEGTPYAGWSAGSNIAGLSIKTTNDMPIVQPPSFSALAAVNFQLNPHYIDTHPPGFHGETRAQRLAEFMMLNPATTIVGIREGTALRIKGKNMQLLGALNAVAFRDGRELTLTAGKDCSSYL</sequence>
<dbReference type="GO" id="GO:0006508">
    <property type="term" value="P:proteolysis"/>
    <property type="evidence" value="ECO:0007669"/>
    <property type="project" value="UniProtKB-KW"/>
</dbReference>
<dbReference type="Pfam" id="PF03575">
    <property type="entry name" value="Peptidase_S51"/>
    <property type="match status" value="1"/>
</dbReference>